<dbReference type="Gene3D" id="3.40.309.10">
    <property type="entry name" value="Aldehyde Dehydrogenase, Chain A, domain 2"/>
    <property type="match status" value="1"/>
</dbReference>
<protein>
    <recommendedName>
        <fullName evidence="2">L-glutamate gamma-semialdehyde dehydrogenase</fullName>
        <ecNumber evidence="2">1.2.1.88</ecNumber>
    </recommendedName>
</protein>
<dbReference type="Proteomes" id="UP000184512">
    <property type="component" value="Unassembled WGS sequence"/>
</dbReference>
<dbReference type="InterPro" id="IPR050485">
    <property type="entry name" value="Proline_metab_enzyme"/>
</dbReference>
<proteinExistence type="inferred from homology"/>
<dbReference type="InterPro" id="IPR002872">
    <property type="entry name" value="Proline_DH_dom"/>
</dbReference>
<reference evidence="11 12" key="1">
    <citation type="submission" date="2016-11" db="EMBL/GenBank/DDBJ databases">
        <authorList>
            <person name="Jaros S."/>
            <person name="Januszkiewicz K."/>
            <person name="Wedrychowicz H."/>
        </authorList>
    </citation>
    <scope>NUCLEOTIDE SEQUENCE [LARGE SCALE GENOMIC DNA]</scope>
    <source>
        <strain evidence="11 12">DSM 12906</strain>
    </source>
</reference>
<dbReference type="InterPro" id="IPR015590">
    <property type="entry name" value="Aldehyde_DH_dom"/>
</dbReference>
<feature type="domain" description="Proline dehydrogenase" evidence="10">
    <location>
        <begin position="134"/>
        <end position="424"/>
    </location>
</feature>
<dbReference type="InterPro" id="IPR029041">
    <property type="entry name" value="FAD-linked_oxidoreductase-like"/>
</dbReference>
<dbReference type="PROSITE" id="PS00687">
    <property type="entry name" value="ALDEHYDE_DEHYDR_GLU"/>
    <property type="match status" value="1"/>
</dbReference>
<feature type="active site" evidence="6">
    <location>
        <position position="758"/>
    </location>
</feature>
<evidence type="ECO:0000313" key="11">
    <source>
        <dbReference type="EMBL" id="SHJ64302.1"/>
    </source>
</evidence>
<comment type="pathway">
    <text evidence="1">Amino-acid degradation; L-proline degradation into L-glutamate; L-glutamate from L-proline: step 2/2.</text>
</comment>
<dbReference type="InterPro" id="IPR016160">
    <property type="entry name" value="Ald_DH_CS_CYS"/>
</dbReference>
<dbReference type="Gene3D" id="3.40.605.10">
    <property type="entry name" value="Aldehyde Dehydrogenase, Chain A, domain 1"/>
    <property type="match status" value="1"/>
</dbReference>
<dbReference type="GO" id="GO:0003700">
    <property type="term" value="F:DNA-binding transcription factor activity"/>
    <property type="evidence" value="ECO:0007669"/>
    <property type="project" value="InterPro"/>
</dbReference>
<gene>
    <name evidence="11" type="ORF">SAMN02745244_02948</name>
</gene>
<dbReference type="GO" id="GO:0003842">
    <property type="term" value="F:L-glutamate gamma-semialdehyde dehydrogenase activity"/>
    <property type="evidence" value="ECO:0007669"/>
    <property type="project" value="UniProtKB-EC"/>
</dbReference>
<dbReference type="Pfam" id="PF00171">
    <property type="entry name" value="Aldedh"/>
    <property type="match status" value="1"/>
</dbReference>
<sequence length="1161" mass="124243">MTATEANLAELADAGRRAEQLAKGWAEASGAHPVSYPVALLARVLKDPAGVDFTVRFVDDVVRPKDLKVSAKALTRLAKDQVGFLPWYLAAGVRVAGVTARVLPVPTVAVARKIFRALVGDLVVDATPKTMGSTLARLRAGGNKLNVNLLGEAVLGDEEAERRLADTMALLERDDVDYVSIKVSAVTGPHNPWGFDEVVAHAVERLKPAYLRAAANPIPKFINLDMEDYKDLDLTIEVFKQILDDPALLHYEAGIVLQAYLPDALARMQELQEWSARRVAAGGARIKVRLVKGANLAMERVEAEIHDWPLTTWPSKQDTDTNYKRVLDYALRPEHAANVRVGVAGQNLFDVAFAWTLAGDRGVRSAVEFEMLSGMAVGQAEVVRREVGHLLLYIPMVNPSEFDVAIAYLVRRLEENSLPENFMSGVFEIATRRGVQERERSRFAASLDAYDPADPALTPNRTQNRATETAESITATVTDADGNWVYRATPDTDIVLPANRDWAAGIVSRIGASKLGVDGVAAATVDDPTELAGIVSQTAEAGVAWAAVPTAERAAILHRVGVELGLRRADLLEVAASECGKTLDQSDPEVSEAIDFAHYYARQAGQLDGVDGARFVPASLTVVTPPWNFPLSIPAGGVLAALAAGSAVILKPASPAKRCGALLAEAMWAAGVPKDVLRLVIPADHELGRRLVTDEKVDRVILTGSYDTAARFRSWRPELALLAETSGKNAIIVTPSADPDLAVKDVVASAFGHAGQKCSAASLVVLVGSVATSRRFLDQLVDAVRSLHVAWPTDPSSQMGPVVVPGDEKLQRGLTTLGEGESWLVEPKQLDETGRLWSPGLRTGIRPGSEFHKVEYFGPILGIMTAKDLSEAIGIVNAVDYGLTSGLHSLDPAEVGQWLDTVEAGNVYVNRSITGAIVERQSFGGWKRSAVGPGTKAGGPSYLYALGTWEPVDVPQISTAIPPASRRLVEAASQVLDADDAAFLSRAVASDQAAWQTEFSQEHDPTNLACEHNLLRYRPTPVTIRVDEQQPLADLVRLAAAGILAGGEVKLSSGIAVPTSIEQELVGAGVSVVTQTDRQWLDGAAEWAATVPLGARVRLVGDAQRLAEAVGGLPDIAIYTGPVTAAGRVELLPFLREQSVSVTAHRYGTSYDVLKLARSLG</sequence>
<dbReference type="InterPro" id="IPR029510">
    <property type="entry name" value="Ald_DH_CS_GLU"/>
</dbReference>
<dbReference type="EC" id="1.2.1.88" evidence="2"/>
<dbReference type="PANTHER" id="PTHR42862:SF1">
    <property type="entry name" value="DELTA-1-PYRROLINE-5-CARBOXYLATE DEHYDROGENASE 2, ISOFORM A-RELATED"/>
    <property type="match status" value="1"/>
</dbReference>
<dbReference type="InterPro" id="IPR016161">
    <property type="entry name" value="Ald_DH/histidinol_DH"/>
</dbReference>
<dbReference type="Pfam" id="PF01619">
    <property type="entry name" value="Pro_dh"/>
    <property type="match status" value="1"/>
</dbReference>
<evidence type="ECO:0000256" key="5">
    <source>
        <dbReference type="ARBA" id="ARBA00048142"/>
    </source>
</evidence>
<keyword evidence="4" id="KW-0520">NAD</keyword>
<evidence type="ECO:0000259" key="10">
    <source>
        <dbReference type="Pfam" id="PF01619"/>
    </source>
</evidence>
<dbReference type="PIRSF" id="PIRSF000197">
    <property type="entry name" value="Bifunct_PutA"/>
    <property type="match status" value="1"/>
</dbReference>
<evidence type="ECO:0000256" key="6">
    <source>
        <dbReference type="PIRSR" id="PIRSR000197-1"/>
    </source>
</evidence>
<evidence type="ECO:0000256" key="1">
    <source>
        <dbReference type="ARBA" id="ARBA00004786"/>
    </source>
</evidence>
<dbReference type="PANTHER" id="PTHR42862">
    <property type="entry name" value="DELTA-1-PYRROLINE-5-CARBOXYLATE DEHYDROGENASE 1, ISOFORM A-RELATED"/>
    <property type="match status" value="1"/>
</dbReference>
<evidence type="ECO:0000256" key="4">
    <source>
        <dbReference type="ARBA" id="ARBA00023027"/>
    </source>
</evidence>
<evidence type="ECO:0000256" key="7">
    <source>
        <dbReference type="PROSITE-ProRule" id="PRU10007"/>
    </source>
</evidence>
<dbReference type="GO" id="GO:0004657">
    <property type="term" value="F:proline dehydrogenase activity"/>
    <property type="evidence" value="ECO:0007669"/>
    <property type="project" value="InterPro"/>
</dbReference>
<dbReference type="SUPFAM" id="SSF53720">
    <property type="entry name" value="ALDH-like"/>
    <property type="match status" value="1"/>
</dbReference>
<dbReference type="InterPro" id="IPR025703">
    <property type="entry name" value="Bifunct_PutA"/>
</dbReference>
<dbReference type="EMBL" id="FQZG01000065">
    <property type="protein sequence ID" value="SHJ64302.1"/>
    <property type="molecule type" value="Genomic_DNA"/>
</dbReference>
<keyword evidence="12" id="KW-1185">Reference proteome</keyword>
<dbReference type="InterPro" id="IPR016163">
    <property type="entry name" value="Ald_DH_C"/>
</dbReference>
<dbReference type="RefSeq" id="WP_073189652.1">
    <property type="nucleotide sequence ID" value="NZ_FQZG01000065.1"/>
</dbReference>
<dbReference type="GO" id="GO:0009898">
    <property type="term" value="C:cytoplasmic side of plasma membrane"/>
    <property type="evidence" value="ECO:0007669"/>
    <property type="project" value="TreeGrafter"/>
</dbReference>
<evidence type="ECO:0000259" key="9">
    <source>
        <dbReference type="Pfam" id="PF00171"/>
    </source>
</evidence>
<evidence type="ECO:0000256" key="3">
    <source>
        <dbReference type="ARBA" id="ARBA00023002"/>
    </source>
</evidence>
<evidence type="ECO:0000256" key="2">
    <source>
        <dbReference type="ARBA" id="ARBA00012884"/>
    </source>
</evidence>
<dbReference type="SUPFAM" id="SSF51730">
    <property type="entry name" value="FAD-linked oxidoreductase"/>
    <property type="match status" value="1"/>
</dbReference>
<organism evidence="11 12">
    <name type="scientific">Tessaracoccus bendigoensis DSM 12906</name>
    <dbReference type="NCBI Taxonomy" id="1123357"/>
    <lineage>
        <taxon>Bacteria</taxon>
        <taxon>Bacillati</taxon>
        <taxon>Actinomycetota</taxon>
        <taxon>Actinomycetes</taxon>
        <taxon>Propionibacteriales</taxon>
        <taxon>Propionibacteriaceae</taxon>
        <taxon>Tessaracoccus</taxon>
    </lineage>
</organism>
<comment type="similarity">
    <text evidence="8">Belongs to the aldehyde dehydrogenase family.</text>
</comment>
<accession>A0A1M6KZJ1</accession>
<dbReference type="AlphaFoldDB" id="A0A1M6KZJ1"/>
<name>A0A1M6KZJ1_9ACTN</name>
<dbReference type="GO" id="GO:0010133">
    <property type="term" value="P:L-proline catabolic process to L-glutamate"/>
    <property type="evidence" value="ECO:0007669"/>
    <property type="project" value="InterPro"/>
</dbReference>
<comment type="catalytic activity">
    <reaction evidence="5">
        <text>L-glutamate 5-semialdehyde + NAD(+) + H2O = L-glutamate + NADH + 2 H(+)</text>
        <dbReference type="Rhea" id="RHEA:30235"/>
        <dbReference type="ChEBI" id="CHEBI:15377"/>
        <dbReference type="ChEBI" id="CHEBI:15378"/>
        <dbReference type="ChEBI" id="CHEBI:29985"/>
        <dbReference type="ChEBI" id="CHEBI:57540"/>
        <dbReference type="ChEBI" id="CHEBI:57945"/>
        <dbReference type="ChEBI" id="CHEBI:58066"/>
        <dbReference type="EC" id="1.2.1.88"/>
    </reaction>
</comment>
<dbReference type="STRING" id="1123357.SAMN02745244_02948"/>
<dbReference type="Gene3D" id="3.20.20.220">
    <property type="match status" value="1"/>
</dbReference>
<evidence type="ECO:0000256" key="8">
    <source>
        <dbReference type="RuleBase" id="RU003345"/>
    </source>
</evidence>
<dbReference type="PROSITE" id="PS00070">
    <property type="entry name" value="ALDEHYDE_DEHYDR_CYS"/>
    <property type="match status" value="1"/>
</dbReference>
<evidence type="ECO:0000313" key="12">
    <source>
        <dbReference type="Proteomes" id="UP000184512"/>
    </source>
</evidence>
<dbReference type="InterPro" id="IPR016162">
    <property type="entry name" value="Ald_DH_N"/>
</dbReference>
<keyword evidence="3 8" id="KW-0560">Oxidoreductase</keyword>
<feature type="active site" evidence="6 7">
    <location>
        <position position="724"/>
    </location>
</feature>
<feature type="domain" description="Aldehyde dehydrogenase" evidence="9">
    <location>
        <begin position="528"/>
        <end position="939"/>
    </location>
</feature>
<dbReference type="OrthoDB" id="9812625at2"/>